<evidence type="ECO:0000259" key="1">
    <source>
        <dbReference type="Pfam" id="PF12680"/>
    </source>
</evidence>
<dbReference type="EMBL" id="JBHUFB010000007">
    <property type="protein sequence ID" value="MFD1811483.1"/>
    <property type="molecule type" value="Genomic_DNA"/>
</dbReference>
<comment type="caution">
    <text evidence="2">The sequence shown here is derived from an EMBL/GenBank/DDBJ whole genome shotgun (WGS) entry which is preliminary data.</text>
</comment>
<keyword evidence="3" id="KW-1185">Reference proteome</keyword>
<dbReference type="Pfam" id="PF12680">
    <property type="entry name" value="SnoaL_2"/>
    <property type="match status" value="1"/>
</dbReference>
<gene>
    <name evidence="2" type="ORF">ACFSJG_04600</name>
</gene>
<dbReference type="Gene3D" id="3.10.450.50">
    <property type="match status" value="1"/>
</dbReference>
<dbReference type="InterPro" id="IPR032710">
    <property type="entry name" value="NTF2-like_dom_sf"/>
</dbReference>
<sequence length="127" mass="14164">MNPEVSESDPSLSPNKRAVLAYVEGFRTGDHSAILDLLTDDVTWEMPGDFSITGKDAFDKEIENEAFTGTPTLTVIRMVEEGDVVVLLGTVEARFADGGTLNGIFSDYFHFRDGRIRRIESYQVDNR</sequence>
<name>A0ABW4P0J8_9NOCA</name>
<protein>
    <submittedName>
        <fullName evidence="2">Nuclear transport factor 2 family protein</fullName>
    </submittedName>
</protein>
<evidence type="ECO:0000313" key="3">
    <source>
        <dbReference type="Proteomes" id="UP001597286"/>
    </source>
</evidence>
<feature type="domain" description="SnoaL-like" evidence="1">
    <location>
        <begin position="19"/>
        <end position="118"/>
    </location>
</feature>
<reference evidence="3" key="1">
    <citation type="journal article" date="2019" name="Int. J. Syst. Evol. Microbiol.">
        <title>The Global Catalogue of Microorganisms (GCM) 10K type strain sequencing project: providing services to taxonomists for standard genome sequencing and annotation.</title>
        <authorList>
            <consortium name="The Broad Institute Genomics Platform"/>
            <consortium name="The Broad Institute Genome Sequencing Center for Infectious Disease"/>
            <person name="Wu L."/>
            <person name="Ma J."/>
        </authorList>
    </citation>
    <scope>NUCLEOTIDE SEQUENCE [LARGE SCALE GENOMIC DNA]</scope>
    <source>
        <strain evidence="3">DT72</strain>
    </source>
</reference>
<organism evidence="2 3">
    <name type="scientific">Rhodococcus gannanensis</name>
    <dbReference type="NCBI Taxonomy" id="1960308"/>
    <lineage>
        <taxon>Bacteria</taxon>
        <taxon>Bacillati</taxon>
        <taxon>Actinomycetota</taxon>
        <taxon>Actinomycetes</taxon>
        <taxon>Mycobacteriales</taxon>
        <taxon>Nocardiaceae</taxon>
        <taxon>Rhodococcus</taxon>
    </lineage>
</organism>
<accession>A0ABW4P0J8</accession>
<dbReference type="SUPFAM" id="SSF54427">
    <property type="entry name" value="NTF2-like"/>
    <property type="match status" value="1"/>
</dbReference>
<dbReference type="Proteomes" id="UP001597286">
    <property type="component" value="Unassembled WGS sequence"/>
</dbReference>
<evidence type="ECO:0000313" key="2">
    <source>
        <dbReference type="EMBL" id="MFD1811483.1"/>
    </source>
</evidence>
<dbReference type="RefSeq" id="WP_378484028.1">
    <property type="nucleotide sequence ID" value="NZ_JBHUFB010000007.1"/>
</dbReference>
<dbReference type="CDD" id="cd00531">
    <property type="entry name" value="NTF2_like"/>
    <property type="match status" value="1"/>
</dbReference>
<proteinExistence type="predicted"/>
<dbReference type="InterPro" id="IPR037401">
    <property type="entry name" value="SnoaL-like"/>
</dbReference>